<dbReference type="GO" id="GO:0005737">
    <property type="term" value="C:cytoplasm"/>
    <property type="evidence" value="ECO:0007669"/>
    <property type="project" value="TreeGrafter"/>
</dbReference>
<evidence type="ECO:0000313" key="5">
    <source>
        <dbReference type="EMBL" id="MBD5780334.1"/>
    </source>
</evidence>
<reference evidence="5" key="1">
    <citation type="submission" date="2020-09" db="EMBL/GenBank/DDBJ databases">
        <title>Pelagicoccus enzymogenes sp. nov. with an EPS production, isolated from marine sediment.</title>
        <authorList>
            <person name="Feng X."/>
        </authorList>
    </citation>
    <scope>NUCLEOTIDE SEQUENCE</scope>
    <source>
        <strain evidence="5">NFK12</strain>
    </source>
</reference>
<gene>
    <name evidence="5" type="ORF">IEN85_12605</name>
</gene>
<feature type="domain" description="Glutaredoxin" evidence="4">
    <location>
        <begin position="4"/>
        <end position="69"/>
    </location>
</feature>
<dbReference type="Proteomes" id="UP000622317">
    <property type="component" value="Unassembled WGS sequence"/>
</dbReference>
<accession>A0A927F9I7</accession>
<dbReference type="PRINTS" id="PR00160">
    <property type="entry name" value="GLUTAREDOXIN"/>
</dbReference>
<dbReference type="EMBL" id="JACYFG010000036">
    <property type="protein sequence ID" value="MBD5780334.1"/>
    <property type="molecule type" value="Genomic_DNA"/>
</dbReference>
<dbReference type="SUPFAM" id="SSF52833">
    <property type="entry name" value="Thioredoxin-like"/>
    <property type="match status" value="1"/>
</dbReference>
<name>A0A927F9I7_9BACT</name>
<dbReference type="PROSITE" id="PS00195">
    <property type="entry name" value="GLUTAREDOXIN_1"/>
    <property type="match status" value="1"/>
</dbReference>
<organism evidence="5 6">
    <name type="scientific">Pelagicoccus enzymogenes</name>
    <dbReference type="NCBI Taxonomy" id="2773457"/>
    <lineage>
        <taxon>Bacteria</taxon>
        <taxon>Pseudomonadati</taxon>
        <taxon>Verrucomicrobiota</taxon>
        <taxon>Opitutia</taxon>
        <taxon>Puniceicoccales</taxon>
        <taxon>Pelagicoccaceae</taxon>
        <taxon>Pelagicoccus</taxon>
    </lineage>
</organism>
<dbReference type="AlphaFoldDB" id="A0A927F9I7"/>
<evidence type="ECO:0000259" key="4">
    <source>
        <dbReference type="Pfam" id="PF00462"/>
    </source>
</evidence>
<keyword evidence="6" id="KW-1185">Reference proteome</keyword>
<evidence type="ECO:0000313" key="6">
    <source>
        <dbReference type="Proteomes" id="UP000622317"/>
    </source>
</evidence>
<dbReference type="InterPro" id="IPR036249">
    <property type="entry name" value="Thioredoxin-like_sf"/>
</dbReference>
<dbReference type="InterPro" id="IPR002109">
    <property type="entry name" value="Glutaredoxin"/>
</dbReference>
<evidence type="ECO:0000256" key="2">
    <source>
        <dbReference type="ARBA" id="ARBA00023157"/>
    </source>
</evidence>
<dbReference type="GO" id="GO:0015038">
    <property type="term" value="F:glutathione disulfide oxidoreductase activity"/>
    <property type="evidence" value="ECO:0007669"/>
    <property type="project" value="TreeGrafter"/>
</dbReference>
<dbReference type="Pfam" id="PF00462">
    <property type="entry name" value="Glutaredoxin"/>
    <property type="match status" value="1"/>
</dbReference>
<evidence type="ECO:0000256" key="3">
    <source>
        <dbReference type="ARBA" id="ARBA00023284"/>
    </source>
</evidence>
<keyword evidence="3" id="KW-0676">Redox-active center</keyword>
<dbReference type="PROSITE" id="PS51354">
    <property type="entry name" value="GLUTAREDOXIN_2"/>
    <property type="match status" value="1"/>
</dbReference>
<evidence type="ECO:0000256" key="1">
    <source>
        <dbReference type="ARBA" id="ARBA00007787"/>
    </source>
</evidence>
<dbReference type="Gene3D" id="3.40.30.10">
    <property type="entry name" value="Glutaredoxin"/>
    <property type="match status" value="1"/>
</dbReference>
<dbReference type="PANTHER" id="PTHR45694:SF18">
    <property type="entry name" value="GLUTAREDOXIN-1-RELATED"/>
    <property type="match status" value="1"/>
</dbReference>
<dbReference type="InterPro" id="IPR011767">
    <property type="entry name" value="GLR_AS"/>
</dbReference>
<dbReference type="RefSeq" id="WP_191617442.1">
    <property type="nucleotide sequence ID" value="NZ_JACYFG010000036.1"/>
</dbReference>
<comment type="caution">
    <text evidence="5">The sequence shown here is derived from an EMBL/GenBank/DDBJ whole genome shotgun (WGS) entry which is preliminary data.</text>
</comment>
<proteinExistence type="inferred from homology"/>
<dbReference type="InterPro" id="IPR014025">
    <property type="entry name" value="Glutaredoxin_subgr"/>
</dbReference>
<protein>
    <submittedName>
        <fullName evidence="5">Glutathione S-transferase N-terminal domain-containing protein</fullName>
    </submittedName>
</protein>
<sequence length="90" mass="10367">MKQVEVYGSQLCPYCHKAKAFLKKHKIPFKWKEVAMVAGVKLPTSNFKEMKRRSSGQTTVPQIFVDGKHYGDEDTLFADERSGRLDTVFR</sequence>
<dbReference type="GO" id="GO:0034599">
    <property type="term" value="P:cellular response to oxidative stress"/>
    <property type="evidence" value="ECO:0007669"/>
    <property type="project" value="TreeGrafter"/>
</dbReference>
<dbReference type="PANTHER" id="PTHR45694">
    <property type="entry name" value="GLUTAREDOXIN 2"/>
    <property type="match status" value="1"/>
</dbReference>
<keyword evidence="2" id="KW-1015">Disulfide bond</keyword>
<comment type="similarity">
    <text evidence="1">Belongs to the glutaredoxin family.</text>
</comment>